<accession>A0A1F6B2F1</accession>
<protein>
    <recommendedName>
        <fullName evidence="1">PIN domain-containing protein</fullName>
    </recommendedName>
</protein>
<evidence type="ECO:0000313" key="3">
    <source>
        <dbReference type="Proteomes" id="UP000179209"/>
    </source>
</evidence>
<organism evidence="2 3">
    <name type="scientific">Candidatus Gottesmanbacteria bacterium RIFCSPLOWO2_02_FULL_38_8</name>
    <dbReference type="NCBI Taxonomy" id="1798397"/>
    <lineage>
        <taxon>Bacteria</taxon>
        <taxon>Candidatus Gottesmaniibacteriota</taxon>
    </lineage>
</organism>
<dbReference type="PANTHER" id="PTHR42188:SF1">
    <property type="entry name" value="23S RRNA-SPECIFIC ENDONUCLEASE VAPC20"/>
    <property type="match status" value="1"/>
</dbReference>
<dbReference type="CDD" id="cd09854">
    <property type="entry name" value="PIN_VapC-like"/>
    <property type="match status" value="1"/>
</dbReference>
<dbReference type="InterPro" id="IPR002716">
    <property type="entry name" value="PIN_dom"/>
</dbReference>
<dbReference type="GO" id="GO:0016075">
    <property type="term" value="P:rRNA catabolic process"/>
    <property type="evidence" value="ECO:0007669"/>
    <property type="project" value="TreeGrafter"/>
</dbReference>
<comment type="caution">
    <text evidence="2">The sequence shown here is derived from an EMBL/GenBank/DDBJ whole genome shotgun (WGS) entry which is preliminary data.</text>
</comment>
<dbReference type="GO" id="GO:0004521">
    <property type="term" value="F:RNA endonuclease activity"/>
    <property type="evidence" value="ECO:0007669"/>
    <property type="project" value="InterPro"/>
</dbReference>
<dbReference type="AlphaFoldDB" id="A0A1F6B2F1"/>
<dbReference type="Gene3D" id="3.40.50.1010">
    <property type="entry name" value="5'-nuclease"/>
    <property type="match status" value="1"/>
</dbReference>
<gene>
    <name evidence="2" type="ORF">A3I51_02315</name>
</gene>
<dbReference type="Pfam" id="PF01850">
    <property type="entry name" value="PIN"/>
    <property type="match status" value="1"/>
</dbReference>
<dbReference type="Proteomes" id="UP000179209">
    <property type="component" value="Unassembled WGS sequence"/>
</dbReference>
<sequence>MLHIFIDTSALIALGIASEEHHQKCRDKYEEYRKENAFFFTNHLVLTEFYTKVLTAFGKHYLLKSIKMINKLVDEGKLRVFLIDSVIFKDSEAAMIKFSEHKLSFTDCSIYASVKTYKLDEVFTLDEGFKKVGLETS</sequence>
<feature type="domain" description="PIN" evidence="1">
    <location>
        <begin position="4"/>
        <end position="133"/>
    </location>
</feature>
<dbReference type="SUPFAM" id="SSF88723">
    <property type="entry name" value="PIN domain-like"/>
    <property type="match status" value="1"/>
</dbReference>
<dbReference type="EMBL" id="MFKA01000092">
    <property type="protein sequence ID" value="OGG30973.1"/>
    <property type="molecule type" value="Genomic_DNA"/>
</dbReference>
<dbReference type="PANTHER" id="PTHR42188">
    <property type="entry name" value="23S RRNA-SPECIFIC ENDONUCLEASE VAPC20"/>
    <property type="match status" value="1"/>
</dbReference>
<dbReference type="InterPro" id="IPR029060">
    <property type="entry name" value="PIN-like_dom_sf"/>
</dbReference>
<proteinExistence type="predicted"/>
<evidence type="ECO:0000259" key="1">
    <source>
        <dbReference type="Pfam" id="PF01850"/>
    </source>
</evidence>
<name>A0A1F6B2F1_9BACT</name>
<evidence type="ECO:0000313" key="2">
    <source>
        <dbReference type="EMBL" id="OGG30973.1"/>
    </source>
</evidence>
<dbReference type="InterPro" id="IPR039018">
    <property type="entry name" value="VapC20-like"/>
</dbReference>
<reference evidence="2 3" key="1">
    <citation type="journal article" date="2016" name="Nat. Commun.">
        <title>Thousands of microbial genomes shed light on interconnected biogeochemical processes in an aquifer system.</title>
        <authorList>
            <person name="Anantharaman K."/>
            <person name="Brown C.T."/>
            <person name="Hug L.A."/>
            <person name="Sharon I."/>
            <person name="Castelle C.J."/>
            <person name="Probst A.J."/>
            <person name="Thomas B.C."/>
            <person name="Singh A."/>
            <person name="Wilkins M.J."/>
            <person name="Karaoz U."/>
            <person name="Brodie E.L."/>
            <person name="Williams K.H."/>
            <person name="Hubbard S.S."/>
            <person name="Banfield J.F."/>
        </authorList>
    </citation>
    <scope>NUCLEOTIDE SEQUENCE [LARGE SCALE GENOMIC DNA]</scope>
</reference>